<dbReference type="InterPro" id="IPR039361">
    <property type="entry name" value="Cyclin"/>
</dbReference>
<dbReference type="Pfam" id="PF02984">
    <property type="entry name" value="Cyclin_C"/>
    <property type="match status" value="1"/>
</dbReference>
<dbReference type="Ensembl" id="ENSFCTT00005083947.1">
    <property type="protein sequence ID" value="ENSFCTP00005057565.1"/>
    <property type="gene ID" value="ENSFCTG00005030030.1"/>
</dbReference>
<gene>
    <name evidence="8" type="primary">CCND1</name>
</gene>
<evidence type="ECO:0000313" key="8">
    <source>
        <dbReference type="Ensembl" id="ENSFCTP00005057565.1"/>
    </source>
</evidence>
<evidence type="ECO:0000256" key="2">
    <source>
        <dbReference type="ARBA" id="ARBA00023127"/>
    </source>
</evidence>
<protein>
    <submittedName>
        <fullName evidence="8">Cyclin D1</fullName>
    </submittedName>
</protein>
<evidence type="ECO:0000256" key="5">
    <source>
        <dbReference type="SAM" id="MobiDB-lite"/>
    </source>
</evidence>
<dbReference type="Proteomes" id="UP000823872">
    <property type="component" value="Chromosome D1"/>
</dbReference>
<evidence type="ECO:0000256" key="1">
    <source>
        <dbReference type="ARBA" id="ARBA00022618"/>
    </source>
</evidence>
<dbReference type="Pfam" id="PF00134">
    <property type="entry name" value="Cyclin_N"/>
    <property type="match status" value="1"/>
</dbReference>
<feature type="domain" description="Cyclin-like" evidence="6">
    <location>
        <begin position="62"/>
        <end position="146"/>
    </location>
</feature>
<dbReference type="Gene3D" id="1.10.472.10">
    <property type="entry name" value="Cyclin-like"/>
    <property type="match status" value="2"/>
</dbReference>
<keyword evidence="3" id="KW-0131">Cell cycle</keyword>
<dbReference type="PROSITE" id="PS00292">
    <property type="entry name" value="CYCLINS"/>
    <property type="match status" value="1"/>
</dbReference>
<comment type="similarity">
    <text evidence="4">Belongs to the cyclin family.</text>
</comment>
<dbReference type="SMART" id="SM00385">
    <property type="entry name" value="CYCLIN"/>
    <property type="match status" value="1"/>
</dbReference>
<evidence type="ECO:0000259" key="6">
    <source>
        <dbReference type="SMART" id="SM00385"/>
    </source>
</evidence>
<keyword evidence="2 4" id="KW-0195">Cyclin</keyword>
<dbReference type="GeneTree" id="ENSGT00940000157816"/>
<reference evidence="8" key="2">
    <citation type="submission" date="2025-08" db="UniProtKB">
        <authorList>
            <consortium name="Ensembl"/>
        </authorList>
    </citation>
    <scope>IDENTIFICATION</scope>
    <source>
        <strain evidence="8">breed Abyssinian</strain>
    </source>
</reference>
<dbReference type="InterPro" id="IPR004367">
    <property type="entry name" value="Cyclin_C-dom"/>
</dbReference>
<evidence type="ECO:0000256" key="4">
    <source>
        <dbReference type="RuleBase" id="RU000383"/>
    </source>
</evidence>
<dbReference type="SMART" id="SM01332">
    <property type="entry name" value="Cyclin_C"/>
    <property type="match status" value="1"/>
</dbReference>
<organism evidence="8 9">
    <name type="scientific">Felis catus</name>
    <name type="common">Cat</name>
    <name type="synonym">Felis silvestris catus</name>
    <dbReference type="NCBI Taxonomy" id="9685"/>
    <lineage>
        <taxon>Eukaryota</taxon>
        <taxon>Metazoa</taxon>
        <taxon>Chordata</taxon>
        <taxon>Craniata</taxon>
        <taxon>Vertebrata</taxon>
        <taxon>Euteleostomi</taxon>
        <taxon>Mammalia</taxon>
        <taxon>Eutheria</taxon>
        <taxon>Laurasiatheria</taxon>
        <taxon>Carnivora</taxon>
        <taxon>Feliformia</taxon>
        <taxon>Felidae</taxon>
        <taxon>Felinae</taxon>
        <taxon>Felis</taxon>
    </lineage>
</organism>
<feature type="region of interest" description="Disordered" evidence="5">
    <location>
        <begin position="268"/>
        <end position="298"/>
    </location>
</feature>
<feature type="domain" description="Cyclin C-terminal" evidence="7">
    <location>
        <begin position="155"/>
        <end position="279"/>
    </location>
</feature>
<dbReference type="PANTHER" id="PTHR10177">
    <property type="entry name" value="CYCLINS"/>
    <property type="match status" value="1"/>
</dbReference>
<dbReference type="InterPro" id="IPR036915">
    <property type="entry name" value="Cyclin-like_sf"/>
</dbReference>
<reference evidence="8 9" key="1">
    <citation type="submission" date="2021-02" db="EMBL/GenBank/DDBJ databases">
        <title>Safari Cat Assemblies.</title>
        <authorList>
            <person name="Bredemeyer K.R."/>
            <person name="Murphy W.J."/>
        </authorList>
    </citation>
    <scope>NUCLEOTIDE SEQUENCE [LARGE SCALE GENOMIC DNA]</scope>
</reference>
<keyword evidence="9" id="KW-1185">Reference proteome</keyword>
<evidence type="ECO:0000256" key="3">
    <source>
        <dbReference type="ARBA" id="ARBA00023306"/>
    </source>
</evidence>
<dbReference type="CDD" id="cd20573">
    <property type="entry name" value="CYCLIN_CCND1_rpt1"/>
    <property type="match status" value="1"/>
</dbReference>
<name>A0ABI8AEM4_FELCA</name>
<dbReference type="InterPro" id="IPR048258">
    <property type="entry name" value="Cyclins_cyclin-box"/>
</dbReference>
<proteinExistence type="inferred from homology"/>
<reference evidence="8" key="3">
    <citation type="submission" date="2025-09" db="UniProtKB">
        <authorList>
            <consortium name="Ensembl"/>
        </authorList>
    </citation>
    <scope>IDENTIFICATION</scope>
    <source>
        <strain evidence="8">breed Abyssinian</strain>
    </source>
</reference>
<sequence>MAHQLLCCEVETIRRAYPDANLLNDRVLRAMLKAEETCAPSVSYFKCVQKEILPSMRKIVATWMLEVCEEQKCEEEVFPLAMNYLDRFLSLEPVKKSRLQLLGATCMFVASKMKETIPLTAEKLCIYTDNSIRPDELLQMELVLVNKLKWNLAAMTPHDFIEHFLSKMPVAEENKQIIRKHAQTFVALCATDVKFISNPPSMVAAGSVLAAVQGLPLGSSNSFLSYPRLTRFLSKVIKCDAVSDRLRRSYAGLAGLLSNRVLETSSTRGSKASSLMGNAMARAKAPKRDGGGRGVPCVQTQGTWSYRALAPG</sequence>
<evidence type="ECO:0000259" key="7">
    <source>
        <dbReference type="SMART" id="SM01332"/>
    </source>
</evidence>
<dbReference type="SUPFAM" id="SSF47954">
    <property type="entry name" value="Cyclin-like"/>
    <property type="match status" value="2"/>
</dbReference>
<dbReference type="InterPro" id="IPR013763">
    <property type="entry name" value="Cyclin-like_dom"/>
</dbReference>
<accession>A0ABI8AEM4</accession>
<dbReference type="InterPro" id="IPR006671">
    <property type="entry name" value="Cyclin_N"/>
</dbReference>
<keyword evidence="1" id="KW-0132">Cell division</keyword>
<evidence type="ECO:0000313" key="9">
    <source>
        <dbReference type="Proteomes" id="UP000823872"/>
    </source>
</evidence>